<dbReference type="PROSITE" id="PS50879">
    <property type="entry name" value="RNASE_H_1"/>
    <property type="match status" value="1"/>
</dbReference>
<dbReference type="Pfam" id="PF17919">
    <property type="entry name" value="RT_RNaseH_2"/>
    <property type="match status" value="1"/>
</dbReference>
<sequence>MMKGSPRREKRVGQRVEDWMHASLTFPPQIGNYNETAMTVMLRMGEYRMRRVLVDTGSSADIIYEECFHRLAPEDKERLEPVFEPLSGFSGETCMPIGQIDFPVTMGDGVRDRTVMTTFLVVPAKSEYNAIIGRPTLGNLAAAVSTAHGLLMLPTPRGVAKVWAEKPRMIAELSSQPRMPPSDKIEKWVVNPSFPEQTVTLGASLSQKVRHHLKQLLRDNMDVFAFTHDDMTGVPREVAEHRLGVSPNVKPFVQKQRHMGEKRKKFINSEVQKLEAAGIVRQVKNSTWIANPVIVPKSDGSWRMCVDYTNLNKACPKDAYPLPVIDEKVDSLVPFRLKCFLDAYKGYHQVKMSREDESKTAFYTQNGIYCYTKMPFGLKNAGATYQRMMDKVFKSQIGKNVEVYVDDLVIKSLQENRLLPDIVETFAALRRNSIKLNPGKCSFGMEEGKFLGVIITIEGFRVHPEKVAAVIKMRSPASLKEVQALNGRLVAINRFLSKHAERSLPFIAVLKKCLSEKRFEWTTEAERAFQDLKAYLVNLPALTAPRIDEVLKMYLSTSSRAVSSVLLVERGDTQTPIYYISRVLTDAEANYSILEKLVLALVHASRRQRRYFQAHDIEVLTSYPLQHVLRKPDLSGRLCKWAIELGVYNLTFKPRTAVKGQVIADFLSEIPAGTQVTPEELYLPEAKKIPTGETWELHSDGASSIDGAGAGVILISPAGKEYARAYKLSFKASNNEAEYEALIAGLKLALRHKAKHIRAHIDSLLAANQINEEYEAKDEAMAKYLSVCKALIKTFETCEVVHVPRSKNKKADALSKLASCFAEPLQNVHVEEMKNPAIQIHRINVAQQSPESWTAPIIKYLTDGRLPQDKGEARKLRSKCENYQMINGVLYRRTYLGPLLRCVDLDEAGYLIKEVHLGICGIHAGPKAVVAKLKNAGFYWPGMHAMAVEELRKCMSCQKYAPMISRPKNDLIPVTSAWPFQKWAVDIVGPFPEAAGRVKFLIVAVDYFTKWVEAKPLATISAVQVKKFLWEFIVCRFGIPLYLVTDNGTQFADKLLQQWCKELQIQQIFTSVAHPQGNGQVERINRSLLKGIKTRLDLEGASWVDEVSHVLWAHRTMKKSSTGETPFSLTYGSEAMIPAEIGIPSYRHLNCHLINNDEEIRRNLDLLEERRELAAFKEQKYKEQLKKYYNKHVHKVTFKEGEYVLRSNEASRALPQGKLAPNWEGPYIVKKDLGKGAYELARLDGKPIPRTWNSAQLRKCYM</sequence>
<keyword evidence="1" id="KW-0233">DNA recombination</keyword>
<dbReference type="InterPro" id="IPR041588">
    <property type="entry name" value="Integrase_H2C2"/>
</dbReference>
<dbReference type="InterPro" id="IPR001584">
    <property type="entry name" value="Integrase_cat-core"/>
</dbReference>
<comment type="caution">
    <text evidence="4">The sequence shown here is derived from an EMBL/GenBank/DDBJ whole genome shotgun (WGS) entry which is preliminary data.</text>
</comment>
<dbReference type="Gene3D" id="1.10.340.70">
    <property type="match status" value="1"/>
</dbReference>
<reference evidence="4 5" key="1">
    <citation type="submission" date="2024-04" db="EMBL/GenBank/DDBJ databases">
        <title>The reference genome of an endangered Asteraceae, Deinandra increscens subsp. villosa, native to the Central Coast of California.</title>
        <authorList>
            <person name="Guilliams M."/>
            <person name="Hasenstab-Lehman K."/>
            <person name="Meyer R."/>
            <person name="Mcevoy S."/>
        </authorList>
    </citation>
    <scope>NUCLEOTIDE SEQUENCE [LARGE SCALE GENOMIC DNA]</scope>
    <source>
        <tissue evidence="4">Leaf</tissue>
    </source>
</reference>
<dbReference type="InterPro" id="IPR002156">
    <property type="entry name" value="RNaseH_domain"/>
</dbReference>
<dbReference type="AlphaFoldDB" id="A0AAP0D4L1"/>
<dbReference type="Gene3D" id="3.10.10.10">
    <property type="entry name" value="HIV Type 1 Reverse Transcriptase, subunit A, domain 1"/>
    <property type="match status" value="1"/>
</dbReference>
<dbReference type="GO" id="GO:0003676">
    <property type="term" value="F:nucleic acid binding"/>
    <property type="evidence" value="ECO:0007669"/>
    <property type="project" value="InterPro"/>
</dbReference>
<protein>
    <submittedName>
        <fullName evidence="4">Uncharacterized protein</fullName>
    </submittedName>
</protein>
<dbReference type="PROSITE" id="PS50994">
    <property type="entry name" value="INTEGRASE"/>
    <property type="match status" value="1"/>
</dbReference>
<evidence type="ECO:0000259" key="2">
    <source>
        <dbReference type="PROSITE" id="PS50879"/>
    </source>
</evidence>
<dbReference type="SUPFAM" id="SSF53098">
    <property type="entry name" value="Ribonuclease H-like"/>
    <property type="match status" value="2"/>
</dbReference>
<dbReference type="EMBL" id="JBCNJP010000015">
    <property type="protein sequence ID" value="KAK9066172.1"/>
    <property type="molecule type" value="Genomic_DNA"/>
</dbReference>
<organism evidence="4 5">
    <name type="scientific">Deinandra increscens subsp. villosa</name>
    <dbReference type="NCBI Taxonomy" id="3103831"/>
    <lineage>
        <taxon>Eukaryota</taxon>
        <taxon>Viridiplantae</taxon>
        <taxon>Streptophyta</taxon>
        <taxon>Embryophyta</taxon>
        <taxon>Tracheophyta</taxon>
        <taxon>Spermatophyta</taxon>
        <taxon>Magnoliopsida</taxon>
        <taxon>eudicotyledons</taxon>
        <taxon>Gunneridae</taxon>
        <taxon>Pentapetalae</taxon>
        <taxon>asterids</taxon>
        <taxon>campanulids</taxon>
        <taxon>Asterales</taxon>
        <taxon>Asteraceae</taxon>
        <taxon>Asteroideae</taxon>
        <taxon>Heliantheae alliance</taxon>
        <taxon>Madieae</taxon>
        <taxon>Madiinae</taxon>
        <taxon>Deinandra</taxon>
    </lineage>
</organism>
<keyword evidence="5" id="KW-1185">Reference proteome</keyword>
<dbReference type="Gene3D" id="2.40.70.10">
    <property type="entry name" value="Acid Proteases"/>
    <property type="match status" value="1"/>
</dbReference>
<dbReference type="CDD" id="cd01647">
    <property type="entry name" value="RT_LTR"/>
    <property type="match status" value="1"/>
</dbReference>
<dbReference type="InterPro" id="IPR036397">
    <property type="entry name" value="RNaseH_sf"/>
</dbReference>
<dbReference type="Pfam" id="PF13456">
    <property type="entry name" value="RVT_3"/>
    <property type="match status" value="1"/>
</dbReference>
<dbReference type="Pfam" id="PF17921">
    <property type="entry name" value="Integrase_H2C2"/>
    <property type="match status" value="1"/>
</dbReference>
<dbReference type="Gene3D" id="3.30.70.270">
    <property type="match status" value="2"/>
</dbReference>
<dbReference type="InterPro" id="IPR012337">
    <property type="entry name" value="RNaseH-like_sf"/>
</dbReference>
<evidence type="ECO:0000259" key="3">
    <source>
        <dbReference type="PROSITE" id="PS50994"/>
    </source>
</evidence>
<accession>A0AAP0D4L1</accession>
<dbReference type="InterPro" id="IPR043502">
    <property type="entry name" value="DNA/RNA_pol_sf"/>
</dbReference>
<dbReference type="InterPro" id="IPR041577">
    <property type="entry name" value="RT_RNaseH_2"/>
</dbReference>
<dbReference type="FunFam" id="3.30.420.10:FF:000032">
    <property type="entry name" value="Retrovirus-related Pol polyprotein from transposon 297-like Protein"/>
    <property type="match status" value="1"/>
</dbReference>
<dbReference type="Pfam" id="PF00078">
    <property type="entry name" value="RVT_1"/>
    <property type="match status" value="1"/>
</dbReference>
<dbReference type="Pfam" id="PF00665">
    <property type="entry name" value="rve"/>
    <property type="match status" value="1"/>
</dbReference>
<dbReference type="InterPro" id="IPR000477">
    <property type="entry name" value="RT_dom"/>
</dbReference>
<dbReference type="GO" id="GO:0006310">
    <property type="term" value="P:DNA recombination"/>
    <property type="evidence" value="ECO:0007669"/>
    <property type="project" value="UniProtKB-KW"/>
</dbReference>
<feature type="domain" description="RNase H type-1" evidence="2">
    <location>
        <begin position="691"/>
        <end position="823"/>
    </location>
</feature>
<proteinExistence type="predicted"/>
<dbReference type="InterPro" id="IPR043128">
    <property type="entry name" value="Rev_trsase/Diguanyl_cyclase"/>
</dbReference>
<evidence type="ECO:0000313" key="4">
    <source>
        <dbReference type="EMBL" id="KAK9066172.1"/>
    </source>
</evidence>
<feature type="domain" description="Integrase catalytic" evidence="3">
    <location>
        <begin position="975"/>
        <end position="1134"/>
    </location>
</feature>
<dbReference type="PANTHER" id="PTHR48475:SF2">
    <property type="entry name" value="RIBONUCLEASE H"/>
    <property type="match status" value="1"/>
</dbReference>
<evidence type="ECO:0000313" key="5">
    <source>
        <dbReference type="Proteomes" id="UP001408789"/>
    </source>
</evidence>
<dbReference type="CDD" id="cd00303">
    <property type="entry name" value="retropepsin_like"/>
    <property type="match status" value="1"/>
</dbReference>
<dbReference type="GO" id="GO:0004523">
    <property type="term" value="F:RNA-DNA hybrid ribonuclease activity"/>
    <property type="evidence" value="ECO:0007669"/>
    <property type="project" value="InterPro"/>
</dbReference>
<dbReference type="Gene3D" id="3.30.420.10">
    <property type="entry name" value="Ribonuclease H-like superfamily/Ribonuclease H"/>
    <property type="match status" value="2"/>
</dbReference>
<evidence type="ECO:0000256" key="1">
    <source>
        <dbReference type="ARBA" id="ARBA00023172"/>
    </source>
</evidence>
<name>A0AAP0D4L1_9ASTR</name>
<dbReference type="InterPro" id="IPR021109">
    <property type="entry name" value="Peptidase_aspartic_dom_sf"/>
</dbReference>
<dbReference type="SUPFAM" id="SSF56672">
    <property type="entry name" value="DNA/RNA polymerases"/>
    <property type="match status" value="1"/>
</dbReference>
<dbReference type="PANTHER" id="PTHR48475">
    <property type="entry name" value="RIBONUCLEASE H"/>
    <property type="match status" value="1"/>
</dbReference>
<dbReference type="Proteomes" id="UP001408789">
    <property type="component" value="Unassembled WGS sequence"/>
</dbReference>
<gene>
    <name evidence="4" type="ORF">SSX86_013493</name>
</gene>
<dbReference type="GO" id="GO:0015074">
    <property type="term" value="P:DNA integration"/>
    <property type="evidence" value="ECO:0007669"/>
    <property type="project" value="InterPro"/>
</dbReference>
<dbReference type="CDD" id="cd09279">
    <property type="entry name" value="RNase_HI_like"/>
    <property type="match status" value="1"/>
</dbReference>